<keyword evidence="2" id="KW-1185">Reference proteome</keyword>
<name>A0ABR2FNC7_9ROSI</name>
<evidence type="ECO:0000313" key="2">
    <source>
        <dbReference type="Proteomes" id="UP001472677"/>
    </source>
</evidence>
<reference evidence="1 2" key="1">
    <citation type="journal article" date="2024" name="G3 (Bethesda)">
        <title>Genome assembly of Hibiscus sabdariffa L. provides insights into metabolisms of medicinal natural products.</title>
        <authorList>
            <person name="Kim T."/>
        </authorList>
    </citation>
    <scope>NUCLEOTIDE SEQUENCE [LARGE SCALE GENOMIC DNA]</scope>
    <source>
        <strain evidence="1">TK-2024</strain>
        <tissue evidence="1">Old leaves</tissue>
    </source>
</reference>
<dbReference type="EMBL" id="JBBPBM010000005">
    <property type="protein sequence ID" value="KAK8583488.1"/>
    <property type="molecule type" value="Genomic_DNA"/>
</dbReference>
<comment type="caution">
    <text evidence="1">The sequence shown here is derived from an EMBL/GenBank/DDBJ whole genome shotgun (WGS) entry which is preliminary data.</text>
</comment>
<gene>
    <name evidence="1" type="ORF">V6N12_067760</name>
</gene>
<evidence type="ECO:0000313" key="1">
    <source>
        <dbReference type="EMBL" id="KAK8583488.1"/>
    </source>
</evidence>
<accession>A0ABR2FNC7</accession>
<organism evidence="1 2">
    <name type="scientific">Hibiscus sabdariffa</name>
    <name type="common">roselle</name>
    <dbReference type="NCBI Taxonomy" id="183260"/>
    <lineage>
        <taxon>Eukaryota</taxon>
        <taxon>Viridiplantae</taxon>
        <taxon>Streptophyta</taxon>
        <taxon>Embryophyta</taxon>
        <taxon>Tracheophyta</taxon>
        <taxon>Spermatophyta</taxon>
        <taxon>Magnoliopsida</taxon>
        <taxon>eudicotyledons</taxon>
        <taxon>Gunneridae</taxon>
        <taxon>Pentapetalae</taxon>
        <taxon>rosids</taxon>
        <taxon>malvids</taxon>
        <taxon>Malvales</taxon>
        <taxon>Malvaceae</taxon>
        <taxon>Malvoideae</taxon>
        <taxon>Hibiscus</taxon>
    </lineage>
</organism>
<sequence length="114" mass="12169">MTSREGRVRNGGANNVIGGLAQVQPRSSFTIATSIIIYTTTIPATDLVLKMISSCSQIFVSSCLSVCLWFGSSPKQPRRSSRGFGLDLECFVEVSDNGVGVRMSGSTLTLLYGI</sequence>
<dbReference type="Proteomes" id="UP001472677">
    <property type="component" value="Unassembled WGS sequence"/>
</dbReference>
<protein>
    <submittedName>
        <fullName evidence="1">Uncharacterized protein</fullName>
    </submittedName>
</protein>
<proteinExistence type="predicted"/>